<evidence type="ECO:0000259" key="5">
    <source>
        <dbReference type="Pfam" id="PF01523"/>
    </source>
</evidence>
<dbReference type="InterPro" id="IPR036059">
    <property type="entry name" value="TldD/PmbA_sf"/>
</dbReference>
<dbReference type="EMBL" id="OCNE01000001">
    <property type="protein sequence ID" value="SOD58182.1"/>
    <property type="molecule type" value="Genomic_DNA"/>
</dbReference>
<keyword evidence="4" id="KW-0482">Metalloprotease</keyword>
<dbReference type="GO" id="GO:0008237">
    <property type="term" value="F:metallopeptidase activity"/>
    <property type="evidence" value="ECO:0007669"/>
    <property type="project" value="UniProtKB-KW"/>
</dbReference>
<dbReference type="GO" id="GO:0006508">
    <property type="term" value="P:proteolysis"/>
    <property type="evidence" value="ECO:0007669"/>
    <property type="project" value="UniProtKB-KW"/>
</dbReference>
<proteinExistence type="inferred from homology"/>
<organism evidence="7 8">
    <name type="scientific">Streptomyces zhaozhouensis</name>
    <dbReference type="NCBI Taxonomy" id="1300267"/>
    <lineage>
        <taxon>Bacteria</taxon>
        <taxon>Bacillati</taxon>
        <taxon>Actinomycetota</taxon>
        <taxon>Actinomycetes</taxon>
        <taxon>Kitasatosporales</taxon>
        <taxon>Streptomycetaceae</taxon>
        <taxon>Streptomyces</taxon>
    </lineage>
</organism>
<dbReference type="InterPro" id="IPR051463">
    <property type="entry name" value="Peptidase_U62_metallo"/>
</dbReference>
<dbReference type="InterPro" id="IPR035068">
    <property type="entry name" value="TldD/PmbA_N"/>
</dbReference>
<keyword evidence="3" id="KW-0378">Hydrolase</keyword>
<dbReference type="Pfam" id="PF19289">
    <property type="entry name" value="PmbA_TldD_3rd"/>
    <property type="match status" value="1"/>
</dbReference>
<evidence type="ECO:0000256" key="3">
    <source>
        <dbReference type="ARBA" id="ARBA00022801"/>
    </source>
</evidence>
<dbReference type="Proteomes" id="UP000219072">
    <property type="component" value="Unassembled WGS sequence"/>
</dbReference>
<dbReference type="InterPro" id="IPR002510">
    <property type="entry name" value="Metalloprtase-TldD/E_N"/>
</dbReference>
<keyword evidence="8" id="KW-1185">Reference proteome</keyword>
<dbReference type="InterPro" id="IPR045569">
    <property type="entry name" value="Metalloprtase-TldD/E_C"/>
</dbReference>
<dbReference type="GO" id="GO:0005829">
    <property type="term" value="C:cytosol"/>
    <property type="evidence" value="ECO:0007669"/>
    <property type="project" value="TreeGrafter"/>
</dbReference>
<dbReference type="RefSeq" id="WP_097228822.1">
    <property type="nucleotide sequence ID" value="NZ_OCNE01000001.1"/>
</dbReference>
<evidence type="ECO:0000313" key="7">
    <source>
        <dbReference type="EMBL" id="SOD58182.1"/>
    </source>
</evidence>
<dbReference type="SUPFAM" id="SSF111283">
    <property type="entry name" value="Putative modulator of DNA gyrase, PmbA/TldD"/>
    <property type="match status" value="1"/>
</dbReference>
<evidence type="ECO:0000256" key="2">
    <source>
        <dbReference type="ARBA" id="ARBA00022670"/>
    </source>
</evidence>
<dbReference type="FunFam" id="3.30.2290.10:FF:000003">
    <property type="entry name" value="Zinc-dependent protease, TldD/PmbA family"/>
    <property type="match status" value="1"/>
</dbReference>
<dbReference type="OrthoDB" id="9803213at2"/>
<dbReference type="PANTHER" id="PTHR30624:SF10">
    <property type="entry name" value="CONSERVED PROTEIN"/>
    <property type="match status" value="1"/>
</dbReference>
<keyword evidence="2" id="KW-0645">Protease</keyword>
<comment type="similarity">
    <text evidence="1">Belongs to the peptidase U62 family.</text>
</comment>
<evidence type="ECO:0000256" key="4">
    <source>
        <dbReference type="ARBA" id="ARBA00023049"/>
    </source>
</evidence>
<evidence type="ECO:0000256" key="1">
    <source>
        <dbReference type="ARBA" id="ARBA00005836"/>
    </source>
</evidence>
<dbReference type="Pfam" id="PF01523">
    <property type="entry name" value="PmbA_TldD_1st"/>
    <property type="match status" value="1"/>
</dbReference>
<reference evidence="7 8" key="1">
    <citation type="submission" date="2017-09" db="EMBL/GenBank/DDBJ databases">
        <authorList>
            <person name="Ehlers B."/>
            <person name="Leendertz F.H."/>
        </authorList>
    </citation>
    <scope>NUCLEOTIDE SEQUENCE [LARGE SCALE GENOMIC DNA]</scope>
    <source>
        <strain evidence="7 8">CGMCC 4.7095</strain>
    </source>
</reference>
<sequence length="508" mass="54543">MPRTIDEAFLALPLRQLADAALARARALGAEHADFRLESVRHARWSLRDARPAGTESTTTTGYAVRVVHGGSWGFAAGVDLTMDAAAKVAAQAVALAKLSARVTGAAGADERVELADEPSHGEQTWISSYETSPFEVPDAEKIELLADYSSRLLAGDGVSHVDTMLWAAQENKFYADTAGTVTTQQRVRLAPSLTATSVDAATGRFDTMRTLAPPVGRGWEYLTGTGWDWDDELARMPALLAEKMAAPSVTPGSLDLVIDPSNLWLTIHESIGHATELDRALGFEAAFAGTSFATFDQLGSLRYGSDIMQVTGDRTVEHGLATVGFDDDGVAAQSWDLVRDGVLVGYQTDRRIARRQGFDRSTGCAFADSPAHVPLQRMANVSLRPDPEGPATDGLIERVENGLYILGNGSWSIDMQRYNFQFTGQRAYLIRNGRLAGQVRDFAYQGNTTDFWGSMEAVGGPETYVLGGSFMCGKAQPDQTAAVSHGCPSALFRGVNVLNTAQEAALS</sequence>
<name>A0A286DHF7_9ACTN</name>
<dbReference type="PANTHER" id="PTHR30624">
    <property type="entry name" value="UNCHARACTERIZED PROTEIN TLDD AND PMBA"/>
    <property type="match status" value="1"/>
</dbReference>
<gene>
    <name evidence="7" type="ORF">SAMN06297387_10122</name>
</gene>
<accession>A0A286DHF7</accession>
<feature type="domain" description="Metalloprotease TldD/E N-terminal" evidence="5">
    <location>
        <begin position="33"/>
        <end position="97"/>
    </location>
</feature>
<evidence type="ECO:0000313" key="8">
    <source>
        <dbReference type="Proteomes" id="UP000219072"/>
    </source>
</evidence>
<dbReference type="AlphaFoldDB" id="A0A286DHF7"/>
<evidence type="ECO:0000259" key="6">
    <source>
        <dbReference type="Pfam" id="PF19289"/>
    </source>
</evidence>
<protein>
    <submittedName>
        <fullName evidence="7">TldD protein</fullName>
    </submittedName>
</protein>
<dbReference type="Gene3D" id="3.30.2290.10">
    <property type="entry name" value="PmbA/TldD superfamily"/>
    <property type="match status" value="1"/>
</dbReference>
<feature type="domain" description="Metalloprotease TldD/E C-terminal" evidence="6">
    <location>
        <begin position="253"/>
        <end position="498"/>
    </location>
</feature>